<evidence type="ECO:0000259" key="8">
    <source>
        <dbReference type="Pfam" id="PF02687"/>
    </source>
</evidence>
<evidence type="ECO:0000256" key="6">
    <source>
        <dbReference type="ARBA" id="ARBA00023136"/>
    </source>
</evidence>
<protein>
    <submittedName>
        <fullName evidence="9">CRISPR-associated protein Cas5</fullName>
    </submittedName>
</protein>
<feature type="domain" description="ABC3 transporter permease C-terminal" evidence="8">
    <location>
        <begin position="730"/>
        <end position="838"/>
    </location>
</feature>
<evidence type="ECO:0000256" key="3">
    <source>
        <dbReference type="ARBA" id="ARBA00022692"/>
    </source>
</evidence>
<gene>
    <name evidence="9" type="primary">cas5</name>
    <name evidence="9" type="ORF">D0T12_13395</name>
</gene>
<evidence type="ECO:0000313" key="9">
    <source>
        <dbReference type="EMBL" id="RFS84550.1"/>
    </source>
</evidence>
<comment type="caution">
    <text evidence="9">The sequence shown here is derived from an EMBL/GenBank/DDBJ whole genome shotgun (WGS) entry which is preliminary data.</text>
</comment>
<dbReference type="Proteomes" id="UP000262882">
    <property type="component" value="Unassembled WGS sequence"/>
</dbReference>
<feature type="transmembrane region" description="Helical" evidence="7">
    <location>
        <begin position="303"/>
        <end position="326"/>
    </location>
</feature>
<proteinExistence type="predicted"/>
<evidence type="ECO:0000256" key="7">
    <source>
        <dbReference type="SAM" id="Phobius"/>
    </source>
</evidence>
<evidence type="ECO:0000313" key="10">
    <source>
        <dbReference type="Proteomes" id="UP000262882"/>
    </source>
</evidence>
<feature type="transmembrane region" description="Helical" evidence="7">
    <location>
        <begin position="771"/>
        <end position="795"/>
    </location>
</feature>
<evidence type="ECO:0000256" key="2">
    <source>
        <dbReference type="ARBA" id="ARBA00022475"/>
    </source>
</evidence>
<keyword evidence="10" id="KW-1185">Reference proteome</keyword>
<dbReference type="EMBL" id="QVNQ01000004">
    <property type="protein sequence ID" value="RFS84550.1"/>
    <property type="molecule type" value="Genomic_DNA"/>
</dbReference>
<keyword evidence="3 7" id="KW-0812">Transmembrane</keyword>
<dbReference type="GO" id="GO:0051607">
    <property type="term" value="P:defense response to virus"/>
    <property type="evidence" value="ECO:0007669"/>
    <property type="project" value="UniProtKB-KW"/>
</dbReference>
<dbReference type="GO" id="GO:0005886">
    <property type="term" value="C:plasma membrane"/>
    <property type="evidence" value="ECO:0007669"/>
    <property type="project" value="UniProtKB-SubCell"/>
</dbReference>
<evidence type="ECO:0000256" key="5">
    <source>
        <dbReference type="ARBA" id="ARBA00023118"/>
    </source>
</evidence>
<evidence type="ECO:0000256" key="1">
    <source>
        <dbReference type="ARBA" id="ARBA00004651"/>
    </source>
</evidence>
<reference evidence="9 10" key="1">
    <citation type="submission" date="2018-08" db="EMBL/GenBank/DDBJ databases">
        <title>Actinomadura spongicola sp. nov., isolated from marine sponge Leucetta chagosensis.</title>
        <authorList>
            <person name="Li L."/>
            <person name="Lin H.W."/>
        </authorList>
    </citation>
    <scope>NUCLEOTIDE SEQUENCE [LARGE SCALE GENOMIC DNA]</scope>
    <source>
        <strain evidence="9 10">LHW52907</strain>
    </source>
</reference>
<feature type="transmembrane region" description="Helical" evidence="7">
    <location>
        <begin position="509"/>
        <end position="531"/>
    </location>
</feature>
<feature type="transmembrane region" description="Helical" evidence="7">
    <location>
        <begin position="380"/>
        <end position="402"/>
    </location>
</feature>
<feature type="transmembrane region" description="Helical" evidence="7">
    <location>
        <begin position="429"/>
        <end position="446"/>
    </location>
</feature>
<keyword evidence="6 7" id="KW-0472">Membrane</keyword>
<dbReference type="OrthoDB" id="3499910at2"/>
<feature type="transmembrane region" description="Helical" evidence="7">
    <location>
        <begin position="815"/>
        <end position="840"/>
    </location>
</feature>
<organism evidence="9 10">
    <name type="scientific">Actinomadura spongiicola</name>
    <dbReference type="NCBI Taxonomy" id="2303421"/>
    <lineage>
        <taxon>Bacteria</taxon>
        <taxon>Bacillati</taxon>
        <taxon>Actinomycetota</taxon>
        <taxon>Actinomycetes</taxon>
        <taxon>Streptosporangiales</taxon>
        <taxon>Thermomonosporaceae</taxon>
        <taxon>Actinomadura</taxon>
    </lineage>
</organism>
<sequence length="856" mass="88989">MRGPAPRLARAHLAPLVALAVLTLVAALLAVAVPSRTAAGYDRAAAGAVEGADLRVEGRAAGPIATSLIASAVEMRTHATTWRTYLPPSLRRATGEPEPSISTARMLVTRAPSPQMLTVNWDAGASERIRIVRTARDADLPRAGEIGVVISKGYAERTRREPGDPLVLVERDLPEPLRVRIVGLYEPENAADPYWTSRPSLLRPQRVTLDREGTEADFGAALIDPRGYTDLVRNPRRQLTFAWRFPIRPNAVTRDDATVMAGDVDAYRSTVQGLPGVFPATVVTVLDERLEEYKGRVHAARSVLGLAFGGLAAVAAGVLLLAAGLLGERLRPVLGTMRARGASLRQLAVPTCGLTALAVVPAGALGYAAGRWLNAGPPQLGSALAAGLLVAAVLVLSGAMVLRERGGGLESSSGHRDDLVAARPTRRRLVLEAMLVALAAGSAVLLRRRGGDAGTDPLITAVPVLLGAALAVLVLRAYPYLLRAAGPVLRRRRGAVAFLGLARASRQSLVGVLPLVVLLLAATVAGFTATVDTALRNGQERASWAEVGADARVEAGPLDEAGLRRVRAVPGVTGAVRVRVIEGVTTPSNTAPMTVVGVDLGAYRALAPDVPGVPTTGALASPLAARGIGSGTVTLSRSGMDPVQVEAPRVVDHFPGRSPGSAFVVVPFEAVAGATGFPSQIFVAGHDLDVRALSAAAPGRDIRIRRDVLRDMTGMPLVSVVRETFRNGALISGVFGLLAVLLVLLVGARARGRTVAHLRALGLSRRQSRGLALVEIAPVLLCAVGAGWALGLLLPEITGPVVDLRPYTGGHAVTAHLPGMAALLGLLGALLLAAAAAVAVDRVHDARPGTVIRTGE</sequence>
<dbReference type="InterPro" id="IPR003838">
    <property type="entry name" value="ABC3_permease_C"/>
</dbReference>
<name>A0A372GGQ7_9ACTN</name>
<dbReference type="InterPro" id="IPR013422">
    <property type="entry name" value="CRISPR-assoc_prot_Cas5_N"/>
</dbReference>
<comment type="subcellular location">
    <subcellularLocation>
        <location evidence="1">Cell membrane</location>
        <topology evidence="1">Multi-pass membrane protein</topology>
    </subcellularLocation>
</comment>
<keyword evidence="2" id="KW-1003">Cell membrane</keyword>
<keyword evidence="5" id="KW-0051">Antiviral defense</keyword>
<feature type="transmembrane region" description="Helical" evidence="7">
    <location>
        <begin position="347"/>
        <end position="368"/>
    </location>
</feature>
<feature type="transmembrane region" description="Helical" evidence="7">
    <location>
        <begin position="458"/>
        <end position="482"/>
    </location>
</feature>
<feature type="transmembrane region" description="Helical" evidence="7">
    <location>
        <begin position="729"/>
        <end position="750"/>
    </location>
</feature>
<dbReference type="RefSeq" id="WP_117399891.1">
    <property type="nucleotide sequence ID" value="NZ_QVNQ01000004.1"/>
</dbReference>
<dbReference type="Pfam" id="PF02687">
    <property type="entry name" value="FtsX"/>
    <property type="match status" value="1"/>
</dbReference>
<dbReference type="NCBIfam" id="TIGR02593">
    <property type="entry name" value="CRISPR_cas5"/>
    <property type="match status" value="1"/>
</dbReference>
<evidence type="ECO:0000256" key="4">
    <source>
        <dbReference type="ARBA" id="ARBA00022989"/>
    </source>
</evidence>
<accession>A0A372GGQ7</accession>
<keyword evidence="4 7" id="KW-1133">Transmembrane helix</keyword>
<dbReference type="AlphaFoldDB" id="A0A372GGQ7"/>